<dbReference type="OrthoDB" id="9800776at2"/>
<comment type="caution">
    <text evidence="8">The sequence shown here is derived from an EMBL/GenBank/DDBJ whole genome shotgun (WGS) entry which is preliminary data.</text>
</comment>
<dbReference type="RefSeq" id="WP_158637740.1">
    <property type="nucleotide sequence ID" value="NZ_JACHOA010000006.1"/>
</dbReference>
<dbReference type="InterPro" id="IPR017941">
    <property type="entry name" value="Rieske_2Fe-2S"/>
</dbReference>
<evidence type="ECO:0000313" key="8">
    <source>
        <dbReference type="EMBL" id="MBB4614883.1"/>
    </source>
</evidence>
<proteinExistence type="predicted"/>
<dbReference type="EC" id="1.14.13.82" evidence="8"/>
<dbReference type="GO" id="GO:0046872">
    <property type="term" value="F:metal ion binding"/>
    <property type="evidence" value="ECO:0007669"/>
    <property type="project" value="UniProtKB-KW"/>
</dbReference>
<evidence type="ECO:0000256" key="4">
    <source>
        <dbReference type="ARBA" id="ARBA00023004"/>
    </source>
</evidence>
<dbReference type="Gene3D" id="3.90.380.10">
    <property type="entry name" value="Naphthalene 1,2-dioxygenase Alpha Subunit, Chain A, domain 1"/>
    <property type="match status" value="1"/>
</dbReference>
<dbReference type="Gene3D" id="2.102.10.10">
    <property type="entry name" value="Rieske [2Fe-2S] iron-sulphur domain"/>
    <property type="match status" value="1"/>
</dbReference>
<dbReference type="SUPFAM" id="SSF50022">
    <property type="entry name" value="ISP domain"/>
    <property type="match status" value="1"/>
</dbReference>
<evidence type="ECO:0000256" key="5">
    <source>
        <dbReference type="ARBA" id="ARBA00023014"/>
    </source>
</evidence>
<feature type="compositionally biased region" description="Basic residues" evidence="6">
    <location>
        <begin position="341"/>
        <end position="350"/>
    </location>
</feature>
<dbReference type="PANTHER" id="PTHR21266">
    <property type="entry name" value="IRON-SULFUR DOMAIN CONTAINING PROTEIN"/>
    <property type="match status" value="1"/>
</dbReference>
<dbReference type="GO" id="GO:0051537">
    <property type="term" value="F:2 iron, 2 sulfur cluster binding"/>
    <property type="evidence" value="ECO:0007669"/>
    <property type="project" value="UniProtKB-KW"/>
</dbReference>
<keyword evidence="4" id="KW-0408">Iron</keyword>
<keyword evidence="3 8" id="KW-0560">Oxidoreductase</keyword>
<keyword evidence="9" id="KW-1185">Reference proteome</keyword>
<keyword evidence="1" id="KW-0001">2Fe-2S</keyword>
<keyword evidence="2" id="KW-0479">Metal-binding</keyword>
<evidence type="ECO:0000256" key="2">
    <source>
        <dbReference type="ARBA" id="ARBA00022723"/>
    </source>
</evidence>
<dbReference type="EMBL" id="JACHOA010000006">
    <property type="protein sequence ID" value="MBB4614883.1"/>
    <property type="molecule type" value="Genomic_DNA"/>
</dbReference>
<evidence type="ECO:0000313" key="9">
    <source>
        <dbReference type="Proteomes" id="UP000538566"/>
    </source>
</evidence>
<dbReference type="SUPFAM" id="SSF55961">
    <property type="entry name" value="Bet v1-like"/>
    <property type="match status" value="1"/>
</dbReference>
<dbReference type="GO" id="GO:0008168">
    <property type="term" value="F:methyltransferase activity"/>
    <property type="evidence" value="ECO:0007669"/>
    <property type="project" value="UniProtKB-KW"/>
</dbReference>
<keyword evidence="8" id="KW-0808">Transferase</keyword>
<organism evidence="8 9">
    <name type="scientific">Novosphingobium taihuense</name>
    <dbReference type="NCBI Taxonomy" id="260085"/>
    <lineage>
        <taxon>Bacteria</taxon>
        <taxon>Pseudomonadati</taxon>
        <taxon>Pseudomonadota</taxon>
        <taxon>Alphaproteobacteria</taxon>
        <taxon>Sphingomonadales</taxon>
        <taxon>Sphingomonadaceae</taxon>
        <taxon>Novosphingobium</taxon>
    </lineage>
</organism>
<keyword evidence="8" id="KW-0489">Methyltransferase</keyword>
<dbReference type="Pfam" id="PF19112">
    <property type="entry name" value="VanA_C"/>
    <property type="match status" value="1"/>
</dbReference>
<feature type="domain" description="Rieske" evidence="7">
    <location>
        <begin position="15"/>
        <end position="116"/>
    </location>
</feature>
<dbReference type="InterPro" id="IPR036922">
    <property type="entry name" value="Rieske_2Fe-2S_sf"/>
</dbReference>
<evidence type="ECO:0000256" key="6">
    <source>
        <dbReference type="SAM" id="MobiDB-lite"/>
    </source>
</evidence>
<accession>A0A7W7EUY2</accession>
<keyword evidence="8" id="KW-0503">Monooxygenase</keyword>
<dbReference type="Pfam" id="PF00355">
    <property type="entry name" value="Rieske"/>
    <property type="match status" value="1"/>
</dbReference>
<evidence type="ECO:0000256" key="1">
    <source>
        <dbReference type="ARBA" id="ARBA00022714"/>
    </source>
</evidence>
<dbReference type="InterPro" id="IPR044043">
    <property type="entry name" value="VanA_C_cat"/>
</dbReference>
<dbReference type="GO" id="GO:0032259">
    <property type="term" value="P:methylation"/>
    <property type="evidence" value="ECO:0007669"/>
    <property type="project" value="UniProtKB-KW"/>
</dbReference>
<dbReference type="PANTHER" id="PTHR21266:SF60">
    <property type="entry name" value="3-KETOSTEROID-9-ALPHA-MONOOXYGENASE, OXYGENASE COMPONENT"/>
    <property type="match status" value="1"/>
</dbReference>
<feature type="region of interest" description="Disordered" evidence="6">
    <location>
        <begin position="333"/>
        <end position="367"/>
    </location>
</feature>
<dbReference type="InterPro" id="IPR050584">
    <property type="entry name" value="Cholesterol_7-desaturase"/>
</dbReference>
<dbReference type="Proteomes" id="UP000538566">
    <property type="component" value="Unassembled WGS sequence"/>
</dbReference>
<dbReference type="GO" id="GO:0018489">
    <property type="term" value="F:vanillate monooxygenase activity"/>
    <property type="evidence" value="ECO:0007669"/>
    <property type="project" value="UniProtKB-EC"/>
</dbReference>
<dbReference type="AlphaFoldDB" id="A0A7W7EUY2"/>
<reference evidence="8 9" key="1">
    <citation type="submission" date="2020-08" db="EMBL/GenBank/DDBJ databases">
        <title>Genomic Encyclopedia of Type Strains, Phase IV (KMG-IV): sequencing the most valuable type-strain genomes for metagenomic binning, comparative biology and taxonomic classification.</title>
        <authorList>
            <person name="Goeker M."/>
        </authorList>
    </citation>
    <scope>NUCLEOTIDE SEQUENCE [LARGE SCALE GENOMIC DNA]</scope>
    <source>
        <strain evidence="8 9">DSM 17507</strain>
    </source>
</reference>
<evidence type="ECO:0000256" key="3">
    <source>
        <dbReference type="ARBA" id="ARBA00023002"/>
    </source>
</evidence>
<evidence type="ECO:0000259" key="7">
    <source>
        <dbReference type="PROSITE" id="PS51296"/>
    </source>
</evidence>
<dbReference type="PROSITE" id="PS51296">
    <property type="entry name" value="RIESKE"/>
    <property type="match status" value="1"/>
</dbReference>
<gene>
    <name evidence="8" type="ORF">GGR37_003173</name>
</gene>
<keyword evidence="5" id="KW-0411">Iron-sulfur</keyword>
<protein>
    <submittedName>
        <fullName evidence="8">Vanillate O-demethylase monooxygenase subunit</fullName>
        <ecNumber evidence="8">1.14.13.82</ecNumber>
    </submittedName>
</protein>
<name>A0A7W7EUY2_9SPHN</name>
<sequence length="443" mass="48476">MHPHKTRQPYPRNQWWAAAYSSEVTRELFGRTILGERVILYRTEQGNAVVLSGLCPHRAFPLEKSCLVGDSVRCGYHGFTFAASGALEAVPSQTALPTGADLRRYPVAERGGLVWIWTGPEALADEALLPDMEALGPDNPAWATEQHMPARIAARYTLLIDNLLDLSHVSFIHADTIPAGDKVASLPVELVETPQSLNVRRIGKALPSNPFFKLMFPEHDGPLDQSFDAEYFGPHLIRTGGDLFDSGSGKRLGTQNYLHVITPETPGSLHYFVITSRDFATSNPALSNVHVDMGLLIQPQDKAAIEAIELVLQGLETRRGRYRPAAIPGRSRFAVASKARSAPRRTRPRRQAGEAGQSVPRAQSSSILSMRQRSLAATFMPSSSLNRKASLRWWRSMSRFCSLEGVIMSAAAAISCTNPDIRASLPVTAFPSRSTGGKFPIGD</sequence>